<dbReference type="Gene3D" id="1.10.10.2520">
    <property type="entry name" value="Cell wall hydrolase SleB, domain 1"/>
    <property type="match status" value="1"/>
</dbReference>
<evidence type="ECO:0000256" key="1">
    <source>
        <dbReference type="SAM" id="MobiDB-lite"/>
    </source>
</evidence>
<proteinExistence type="predicted"/>
<evidence type="ECO:0000313" key="4">
    <source>
        <dbReference type="Proteomes" id="UP001160625"/>
    </source>
</evidence>
<dbReference type="RefSeq" id="WP_281044263.1">
    <property type="nucleotide sequence ID" value="NZ_JARYGZ010000001.1"/>
</dbReference>
<organism evidence="3 4">
    <name type="scientific">Sphingomonas oryzagri</name>
    <dbReference type="NCBI Taxonomy" id="3042314"/>
    <lineage>
        <taxon>Bacteria</taxon>
        <taxon>Pseudomonadati</taxon>
        <taxon>Pseudomonadota</taxon>
        <taxon>Alphaproteobacteria</taxon>
        <taxon>Sphingomonadales</taxon>
        <taxon>Sphingomonadaceae</taxon>
        <taxon>Sphingomonas</taxon>
    </lineage>
</organism>
<dbReference type="EMBL" id="JARYGZ010000001">
    <property type="protein sequence ID" value="MDH7638991.1"/>
    <property type="molecule type" value="Genomic_DNA"/>
</dbReference>
<feature type="compositionally biased region" description="Low complexity" evidence="1">
    <location>
        <begin position="310"/>
        <end position="330"/>
    </location>
</feature>
<feature type="domain" description="Cell wall hydrolase SleB" evidence="2">
    <location>
        <begin position="91"/>
        <end position="200"/>
    </location>
</feature>
<sequence>MAVTSCVPPQSLAPHPVAEAPRPAPKLAQWVSPGTILPAMPEMPVAPPPLPGAAPALIEGAPAFVSEAQSADDASRALDCLTAAVYYEARSESDDGQRAVAQVVLNRVRNPAFPGSVCGVVYQGSYRSTGCQFSFTCDGSLAHRREPGSWEHARQIAAAALAGEVYAPIGASMYYHTTAVHPYWEDSLTPVTTIGAHIFYRWSNALDNSFEFRQRYAGIEPVGAGQSGWDDARAVLVRYGTTESAGVMVHRGGANATAVASAAGATAIDPSQPATLATIAGVTIHTGGGMADGGNAPGVKLHYGNGTSKPAETPTPATETAQAAPAPEAPDVTSQASAAARD</sequence>
<keyword evidence="3" id="KW-0378">Hydrolase</keyword>
<protein>
    <submittedName>
        <fullName evidence="3">Cell wall hydrolase</fullName>
    </submittedName>
</protein>
<name>A0ABT6N3P0_9SPHN</name>
<reference evidence="3" key="1">
    <citation type="submission" date="2023-04" db="EMBL/GenBank/DDBJ databases">
        <title>Sphingomonas sp. MAHUQ-71 isolated from rice field.</title>
        <authorList>
            <person name="Huq M.A."/>
        </authorList>
    </citation>
    <scope>NUCLEOTIDE SEQUENCE</scope>
    <source>
        <strain evidence="3">MAHUQ-71</strain>
    </source>
</reference>
<dbReference type="InterPro" id="IPR011105">
    <property type="entry name" value="Cell_wall_hydrolase_SleB"/>
</dbReference>
<feature type="region of interest" description="Disordered" evidence="1">
    <location>
        <begin position="1"/>
        <end position="22"/>
    </location>
</feature>
<dbReference type="Proteomes" id="UP001160625">
    <property type="component" value="Unassembled WGS sequence"/>
</dbReference>
<dbReference type="GO" id="GO:0016787">
    <property type="term" value="F:hydrolase activity"/>
    <property type="evidence" value="ECO:0007669"/>
    <property type="project" value="UniProtKB-KW"/>
</dbReference>
<feature type="compositionally biased region" description="Polar residues" evidence="1">
    <location>
        <begin position="332"/>
        <end position="342"/>
    </location>
</feature>
<keyword evidence="4" id="KW-1185">Reference proteome</keyword>
<evidence type="ECO:0000259" key="2">
    <source>
        <dbReference type="Pfam" id="PF07486"/>
    </source>
</evidence>
<gene>
    <name evidence="3" type="ORF">QGN17_09645</name>
</gene>
<evidence type="ECO:0000313" key="3">
    <source>
        <dbReference type="EMBL" id="MDH7638991.1"/>
    </source>
</evidence>
<comment type="caution">
    <text evidence="3">The sequence shown here is derived from an EMBL/GenBank/DDBJ whole genome shotgun (WGS) entry which is preliminary data.</text>
</comment>
<accession>A0ABT6N3P0</accession>
<dbReference type="InterPro" id="IPR042047">
    <property type="entry name" value="SleB_dom1"/>
</dbReference>
<feature type="region of interest" description="Disordered" evidence="1">
    <location>
        <begin position="293"/>
        <end position="342"/>
    </location>
</feature>
<dbReference type="Pfam" id="PF07486">
    <property type="entry name" value="Hydrolase_2"/>
    <property type="match status" value="1"/>
</dbReference>